<evidence type="ECO:0000313" key="1">
    <source>
        <dbReference type="EMBL" id="EHL03441.1"/>
    </source>
</evidence>
<dbReference type="Proteomes" id="UP000005446">
    <property type="component" value="Unassembled WGS sequence"/>
</dbReference>
<reference evidence="1 2" key="1">
    <citation type="journal article" date="2012" name="Eukaryot. Cell">
        <title>Genome sequence of the fungus Glarea lozoyensis: the first genome sequence of a species from the Helotiaceae family.</title>
        <authorList>
            <person name="Youssar L."/>
            <person name="Gruening B.A."/>
            <person name="Erxleben A."/>
            <person name="Guenther S."/>
            <person name="Huettel W."/>
        </authorList>
    </citation>
    <scope>NUCLEOTIDE SEQUENCE [LARGE SCALE GENOMIC DNA]</scope>
    <source>
        <strain evidence="2">ATCC 74030 / MF5533</strain>
    </source>
</reference>
<dbReference type="HOGENOM" id="CLU_2121320_0_0_1"/>
<dbReference type="AlphaFoldDB" id="H0EDF6"/>
<comment type="caution">
    <text evidence="1">The sequence shown here is derived from an EMBL/GenBank/DDBJ whole genome shotgun (WGS) entry which is preliminary data.</text>
</comment>
<sequence length="114" mass="12540">MFSKKKKGTPRHLSRADCPRRQILQLFSFASFGAALLSPPACASGLTSNNAALTTESSIVDRRGSVEEDALRENRTLSFIVQHVALLDRSIVIPSFPFSWSHQSPGGVFDHLEQ</sequence>
<evidence type="ECO:0000313" key="2">
    <source>
        <dbReference type="Proteomes" id="UP000005446"/>
    </source>
</evidence>
<name>H0EDF6_GLAL7</name>
<accession>H0EDF6</accession>
<organism evidence="1 2">
    <name type="scientific">Glarea lozoyensis (strain ATCC 74030 / MF5533)</name>
    <dbReference type="NCBI Taxonomy" id="1104152"/>
    <lineage>
        <taxon>Eukaryota</taxon>
        <taxon>Fungi</taxon>
        <taxon>Dikarya</taxon>
        <taxon>Ascomycota</taxon>
        <taxon>Pezizomycotina</taxon>
        <taxon>Leotiomycetes</taxon>
        <taxon>Helotiales</taxon>
        <taxon>Helotiaceae</taxon>
        <taxon>Glarea</taxon>
    </lineage>
</organism>
<dbReference type="InParanoid" id="H0EDF6"/>
<protein>
    <submittedName>
        <fullName evidence="1">Uncharacterized protein</fullName>
    </submittedName>
</protein>
<proteinExistence type="predicted"/>
<keyword evidence="2" id="KW-1185">Reference proteome</keyword>
<dbReference type="EMBL" id="AGUE01000008">
    <property type="protein sequence ID" value="EHL03441.1"/>
    <property type="molecule type" value="Genomic_DNA"/>
</dbReference>
<gene>
    <name evidence="1" type="ORF">M7I_0465</name>
</gene>